<evidence type="ECO:0000256" key="5">
    <source>
        <dbReference type="ARBA" id="ARBA00048763"/>
    </source>
</evidence>
<evidence type="ECO:0000256" key="1">
    <source>
        <dbReference type="ARBA" id="ARBA00018517"/>
    </source>
</evidence>
<comment type="catalytic activity">
    <reaction evidence="3">
        <text>a 5'-end (N(2),N(7)-dimethyl 5'-triphosphoguanosine)-ribonucleoside in snoRNA + S-adenosyl-L-methionine = a 5'-end (N(2),N(2),N(7)-trimethyl 5'-triphosphoguanosine)-ribonucleoside in snoRNA + S-adenosyl-L-homocysteine + H(+)</text>
        <dbReference type="Rhea" id="RHEA:78507"/>
        <dbReference type="Rhea" id="RHEA-COMP:19088"/>
        <dbReference type="Rhea" id="RHEA-COMP:19090"/>
        <dbReference type="ChEBI" id="CHEBI:15378"/>
        <dbReference type="ChEBI" id="CHEBI:57856"/>
        <dbReference type="ChEBI" id="CHEBI:59789"/>
        <dbReference type="ChEBI" id="CHEBI:167623"/>
        <dbReference type="ChEBI" id="CHEBI:172880"/>
    </reaction>
    <physiologicalReaction direction="left-to-right" evidence="3">
        <dbReference type="Rhea" id="RHEA:78508"/>
    </physiologicalReaction>
</comment>
<evidence type="ECO:0000313" key="9">
    <source>
        <dbReference type="Proteomes" id="UP000748531"/>
    </source>
</evidence>
<comment type="caution">
    <text evidence="8">The sequence shown here is derived from an EMBL/GenBank/DDBJ whole genome shotgun (WGS) entry which is preliminary data.</text>
</comment>
<protein>
    <recommendedName>
        <fullName evidence="1">Trimethylguanosine synthase</fullName>
    </recommendedName>
    <alternativeName>
        <fullName evidence="7">Cap-specific guanine-N(2) methyltransferase</fullName>
    </alternativeName>
</protein>
<reference evidence="8" key="1">
    <citation type="submission" date="2019-05" db="EMBL/GenBank/DDBJ databases">
        <title>Annotation for the trematode Paragonimus heterotremus.</title>
        <authorList>
            <person name="Choi Y.-J."/>
        </authorList>
    </citation>
    <scope>NUCLEOTIDE SEQUENCE</scope>
    <source>
        <strain evidence="8">LC</strain>
    </source>
</reference>
<dbReference type="Pfam" id="PF09445">
    <property type="entry name" value="Methyltransf_15"/>
    <property type="match status" value="1"/>
</dbReference>
<dbReference type="InterPro" id="IPR019012">
    <property type="entry name" value="RNA_cap_Gua-N2-MeTrfase"/>
</dbReference>
<dbReference type="Proteomes" id="UP000748531">
    <property type="component" value="Unassembled WGS sequence"/>
</dbReference>
<evidence type="ECO:0000256" key="4">
    <source>
        <dbReference type="ARBA" id="ARBA00048740"/>
    </source>
</evidence>
<evidence type="ECO:0000256" key="3">
    <source>
        <dbReference type="ARBA" id="ARBA00047418"/>
    </source>
</evidence>
<keyword evidence="9" id="KW-1185">Reference proteome</keyword>
<dbReference type="EMBL" id="LUCH01001019">
    <property type="protein sequence ID" value="KAF5403830.1"/>
    <property type="molecule type" value="Genomic_DNA"/>
</dbReference>
<comment type="catalytic activity">
    <reaction evidence="5">
        <text>a 5'-end (N(2),N(7)-dimethyl 5'-triphosphoguanosine)-ribonucleoside in snRNA + S-adenosyl-L-methionine = a 5'-end (N(2),N(2),N(7)-trimethyl 5'-triphosphoguanosine)-ribonucleoside in snRNA + S-adenosyl-L-homocysteine + H(+)</text>
        <dbReference type="Rhea" id="RHEA:78479"/>
        <dbReference type="Rhea" id="RHEA-COMP:19087"/>
        <dbReference type="Rhea" id="RHEA-COMP:19089"/>
        <dbReference type="ChEBI" id="CHEBI:15378"/>
        <dbReference type="ChEBI" id="CHEBI:57856"/>
        <dbReference type="ChEBI" id="CHEBI:59789"/>
        <dbReference type="ChEBI" id="CHEBI:167623"/>
        <dbReference type="ChEBI" id="CHEBI:172880"/>
    </reaction>
    <physiologicalReaction direction="left-to-right" evidence="5">
        <dbReference type="Rhea" id="RHEA:78480"/>
    </physiologicalReaction>
</comment>
<organism evidence="8 9">
    <name type="scientific">Paragonimus heterotremus</name>
    <dbReference type="NCBI Taxonomy" id="100268"/>
    <lineage>
        <taxon>Eukaryota</taxon>
        <taxon>Metazoa</taxon>
        <taxon>Spiralia</taxon>
        <taxon>Lophotrochozoa</taxon>
        <taxon>Platyhelminthes</taxon>
        <taxon>Trematoda</taxon>
        <taxon>Digenea</taxon>
        <taxon>Plagiorchiida</taxon>
        <taxon>Troglotremata</taxon>
        <taxon>Troglotrematidae</taxon>
        <taxon>Paragonimus</taxon>
    </lineage>
</organism>
<name>A0A8J4SS22_9TREM</name>
<dbReference type="Gene3D" id="3.40.50.150">
    <property type="entry name" value="Vaccinia Virus protein VP39"/>
    <property type="match status" value="1"/>
</dbReference>
<comment type="similarity">
    <text evidence="2">Belongs to the methyltransferase superfamily. Trimethylguanosine synthase family.</text>
</comment>
<dbReference type="GO" id="GO:0071164">
    <property type="term" value="F:RNA cap trimethylguanosine synthase activity"/>
    <property type="evidence" value="ECO:0007669"/>
    <property type="project" value="TreeGrafter"/>
</dbReference>
<accession>A0A8J4SS22</accession>
<dbReference type="OrthoDB" id="194443at2759"/>
<keyword evidence="8" id="KW-0808">Transferase</keyword>
<evidence type="ECO:0000313" key="8">
    <source>
        <dbReference type="EMBL" id="KAF5403830.1"/>
    </source>
</evidence>
<keyword evidence="8" id="KW-0489">Methyltransferase</keyword>
<gene>
    <name evidence="8" type="ORF">PHET_02802</name>
</gene>
<evidence type="ECO:0000256" key="6">
    <source>
        <dbReference type="ARBA" id="ARBA00049075"/>
    </source>
</evidence>
<dbReference type="AlphaFoldDB" id="A0A8J4SS22"/>
<comment type="catalytic activity">
    <reaction evidence="6">
        <text>a 5'-end (N(7)-methyl 5'-triphosphoguanosine)-ribonucleoside in snRNA + S-adenosyl-L-methionine = a 5'-end (N(2),N(7)-dimethyl 5'-triphosphoguanosine)-ribonucleoside in snRNA + S-adenosyl-L-homocysteine + H(+)</text>
        <dbReference type="Rhea" id="RHEA:78471"/>
        <dbReference type="Rhea" id="RHEA-COMP:19085"/>
        <dbReference type="Rhea" id="RHEA-COMP:19087"/>
        <dbReference type="ChEBI" id="CHEBI:15378"/>
        <dbReference type="ChEBI" id="CHEBI:57856"/>
        <dbReference type="ChEBI" id="CHEBI:59789"/>
        <dbReference type="ChEBI" id="CHEBI:156461"/>
        <dbReference type="ChEBI" id="CHEBI:172880"/>
    </reaction>
    <physiologicalReaction direction="left-to-right" evidence="6">
        <dbReference type="Rhea" id="RHEA:78472"/>
    </physiologicalReaction>
</comment>
<sequence>MELACRFDQDCCYLPESIQLELTSPWKSPSFNLDAFLYICSRYWRYKPAPSNQHCSNGSQSSEHHLAEFESDPTLAKYWSQRFRLFSRFNDGIQVDRDGFFSATPEAIAAHQARRIHCALVTEPMTAEDFTVVDACSGTGVNSIQLALLGFRVVAVEMDPTRVKMACHNADIYGVLSKIEFVCADFFDWAQNEISLHRRSLSRSATLSSPSPYAALFMSPPWGGPDYLNDVVFDLNSIHFSTADPSRNIWHAVRLAGQLCGGNVVLFLPRNANITQLAKLDECIRTGILGKSLSNERFAGDSELEIEVNVLNSKSKALSVYSGQLSNIQLRMASKMHKSSWNAYTFSSDDEFYSDHTDSDNESAYTSSDSFDYLTASDEL</sequence>
<dbReference type="SUPFAM" id="SSF53335">
    <property type="entry name" value="S-adenosyl-L-methionine-dependent methyltransferases"/>
    <property type="match status" value="1"/>
</dbReference>
<evidence type="ECO:0000256" key="7">
    <source>
        <dbReference type="ARBA" id="ARBA00049790"/>
    </source>
</evidence>
<dbReference type="GO" id="GO:0005634">
    <property type="term" value="C:nucleus"/>
    <property type="evidence" value="ECO:0007669"/>
    <property type="project" value="TreeGrafter"/>
</dbReference>
<dbReference type="InterPro" id="IPR029063">
    <property type="entry name" value="SAM-dependent_MTases_sf"/>
</dbReference>
<dbReference type="PANTHER" id="PTHR14741:SF32">
    <property type="entry name" value="TRIMETHYLGUANOSINE SYNTHASE"/>
    <property type="match status" value="1"/>
</dbReference>
<dbReference type="PANTHER" id="PTHR14741">
    <property type="entry name" value="S-ADENOSYLMETHIONINE-DEPENDENT METHYLTRANSFERASE RELATED"/>
    <property type="match status" value="1"/>
</dbReference>
<evidence type="ECO:0000256" key="2">
    <source>
        <dbReference type="ARBA" id="ARBA00025783"/>
    </source>
</evidence>
<dbReference type="CDD" id="cd02440">
    <property type="entry name" value="AdoMet_MTases"/>
    <property type="match status" value="1"/>
</dbReference>
<comment type="catalytic activity">
    <reaction evidence="4">
        <text>a 5'-end (N(7)-methyl 5'-triphosphoguanosine)-ribonucleoside in snoRNA + S-adenosyl-L-methionine = a 5'-end (N(2),N(7)-dimethyl 5'-triphosphoguanosine)-ribonucleoside in snoRNA + S-adenosyl-L-homocysteine + H(+)</text>
        <dbReference type="Rhea" id="RHEA:78475"/>
        <dbReference type="Rhea" id="RHEA-COMP:19086"/>
        <dbReference type="Rhea" id="RHEA-COMP:19088"/>
        <dbReference type="ChEBI" id="CHEBI:15378"/>
        <dbReference type="ChEBI" id="CHEBI:57856"/>
        <dbReference type="ChEBI" id="CHEBI:59789"/>
        <dbReference type="ChEBI" id="CHEBI:156461"/>
        <dbReference type="ChEBI" id="CHEBI:172880"/>
    </reaction>
    <physiologicalReaction direction="left-to-right" evidence="4">
        <dbReference type="Rhea" id="RHEA:78476"/>
    </physiologicalReaction>
</comment>
<proteinExistence type="inferred from homology"/>